<reference evidence="3 4" key="1">
    <citation type="journal article" date="2016" name="Nat. Commun.">
        <title>Thousands of microbial genomes shed light on interconnected biogeochemical processes in an aquifer system.</title>
        <authorList>
            <person name="Anantharaman K."/>
            <person name="Brown C.T."/>
            <person name="Hug L.A."/>
            <person name="Sharon I."/>
            <person name="Castelle C.J."/>
            <person name="Probst A.J."/>
            <person name="Thomas B.C."/>
            <person name="Singh A."/>
            <person name="Wilkins M.J."/>
            <person name="Karaoz U."/>
            <person name="Brodie E.L."/>
            <person name="Williams K.H."/>
            <person name="Hubbard S.S."/>
            <person name="Banfield J.F."/>
        </authorList>
    </citation>
    <scope>NUCLEOTIDE SEQUENCE [LARGE SCALE GENOMIC DNA]</scope>
</reference>
<accession>A0A1F6T3S8</accession>
<dbReference type="PANTHER" id="PTHR12227:SF0">
    <property type="entry name" value="GLYCERATE KINASE"/>
    <property type="match status" value="1"/>
</dbReference>
<dbReference type="InterPro" id="IPR039760">
    <property type="entry name" value="MOFRL_protein"/>
</dbReference>
<dbReference type="GO" id="GO:0008887">
    <property type="term" value="F:glycerate kinase activity"/>
    <property type="evidence" value="ECO:0007669"/>
    <property type="project" value="InterPro"/>
</dbReference>
<evidence type="ECO:0000259" key="2">
    <source>
        <dbReference type="Pfam" id="PF13660"/>
    </source>
</evidence>
<evidence type="ECO:0000259" key="1">
    <source>
        <dbReference type="Pfam" id="PF05161"/>
    </source>
</evidence>
<dbReference type="InterPro" id="IPR038614">
    <property type="entry name" value="GK_N_sf"/>
</dbReference>
<dbReference type="AlphaFoldDB" id="A0A1F6T3S8"/>
<protein>
    <recommendedName>
        <fullName evidence="5">Hydroxypyruvate reductase</fullName>
    </recommendedName>
</protein>
<evidence type="ECO:0000313" key="4">
    <source>
        <dbReference type="Proteomes" id="UP000179334"/>
    </source>
</evidence>
<dbReference type="PANTHER" id="PTHR12227">
    <property type="entry name" value="GLYCERATE KINASE"/>
    <property type="match status" value="1"/>
</dbReference>
<dbReference type="InterPro" id="IPR037035">
    <property type="entry name" value="GK-like_C_sf"/>
</dbReference>
<organism evidence="3 4">
    <name type="scientific">Candidatus Muproteobacteria bacterium RBG_16_64_10</name>
    <dbReference type="NCBI Taxonomy" id="1817757"/>
    <lineage>
        <taxon>Bacteria</taxon>
        <taxon>Pseudomonadati</taxon>
        <taxon>Pseudomonadota</taxon>
        <taxon>Candidatus Muproteobacteria</taxon>
    </lineage>
</organism>
<dbReference type="Pfam" id="PF05161">
    <property type="entry name" value="MOFRL"/>
    <property type="match status" value="1"/>
</dbReference>
<sequence>MPVDPRQQLLELFQAALAAVNGRVRVRDVLRAHSLSGPVYLIAMGKAACVMAQGAHDVLGENIRDALVVTKHGYGEPLPWPVLESGHPLPDDASLAAGRRLIEFVAAIPKEAQVLVLLSGGASALVEALPPGLGLAQLREANHWLLSAGLDIHAMNAIRKRISLLKGGRLAQLLYPRKVLCLAISDVPGDDPRSIGSGPLVADEESALPDVSGAPEALQAALAQAPPLPRSDDACFRNVEFRIVATLADAKRAAAEAAQKLGYRAVVHPEFIEGDAVETGARLARELLESEPGVVQVWGGETTVRLPRQPGRGGRNQSLALSAALALRDHRNVWFLAAGTDGSDGPTEDAGALVDGETVARGELHGLKADKSLTAADAGTFLEASGDLIHTGPTGTNVMDLMLGLKSE</sequence>
<proteinExistence type="predicted"/>
<dbReference type="EMBL" id="MFSR01000040">
    <property type="protein sequence ID" value="OGI39649.1"/>
    <property type="molecule type" value="Genomic_DNA"/>
</dbReference>
<dbReference type="SUPFAM" id="SSF82544">
    <property type="entry name" value="GckA/TtuD-like"/>
    <property type="match status" value="1"/>
</dbReference>
<evidence type="ECO:0000313" key="3">
    <source>
        <dbReference type="EMBL" id="OGI39649.1"/>
    </source>
</evidence>
<name>A0A1F6T3S8_9PROT</name>
<dbReference type="GO" id="GO:0005737">
    <property type="term" value="C:cytoplasm"/>
    <property type="evidence" value="ECO:0007669"/>
    <property type="project" value="TreeGrafter"/>
</dbReference>
<dbReference type="Proteomes" id="UP000179334">
    <property type="component" value="Unassembled WGS sequence"/>
</dbReference>
<dbReference type="Pfam" id="PF13660">
    <property type="entry name" value="DUF4147"/>
    <property type="match status" value="1"/>
</dbReference>
<dbReference type="InterPro" id="IPR007835">
    <property type="entry name" value="MOFRL"/>
</dbReference>
<dbReference type="Gene3D" id="3.40.50.10180">
    <property type="entry name" value="Glycerate kinase, MOFRL-like N-terminal domain"/>
    <property type="match status" value="1"/>
</dbReference>
<dbReference type="InterPro" id="IPR025286">
    <property type="entry name" value="MOFRL_assoc_dom"/>
</dbReference>
<feature type="domain" description="MOFRL-associated" evidence="2">
    <location>
        <begin position="9"/>
        <end position="206"/>
    </location>
</feature>
<gene>
    <name evidence="3" type="ORF">A2V91_02750</name>
</gene>
<comment type="caution">
    <text evidence="3">The sequence shown here is derived from an EMBL/GenBank/DDBJ whole genome shotgun (WGS) entry which is preliminary data.</text>
</comment>
<evidence type="ECO:0008006" key="5">
    <source>
        <dbReference type="Google" id="ProtNLM"/>
    </source>
</evidence>
<dbReference type="Gene3D" id="3.40.1480.10">
    <property type="entry name" value="MOFRL domain"/>
    <property type="match status" value="1"/>
</dbReference>
<feature type="domain" description="MOFRL" evidence="1">
    <location>
        <begin position="295"/>
        <end position="400"/>
    </location>
</feature>